<dbReference type="AlphaFoldDB" id="H2Y232"/>
<dbReference type="InParanoid" id="H2Y232"/>
<feature type="signal peptide" evidence="1">
    <location>
        <begin position="1"/>
        <end position="21"/>
    </location>
</feature>
<dbReference type="Proteomes" id="UP000008144">
    <property type="component" value="Chromosome 2"/>
</dbReference>
<reference evidence="2" key="4">
    <citation type="submission" date="2025-09" db="UniProtKB">
        <authorList>
            <consortium name="Ensembl"/>
        </authorList>
    </citation>
    <scope>IDENTIFICATION</scope>
</reference>
<organism evidence="2 3">
    <name type="scientific">Ciona intestinalis</name>
    <name type="common">Transparent sea squirt</name>
    <name type="synonym">Ascidia intestinalis</name>
    <dbReference type="NCBI Taxonomy" id="7719"/>
    <lineage>
        <taxon>Eukaryota</taxon>
        <taxon>Metazoa</taxon>
        <taxon>Chordata</taxon>
        <taxon>Tunicata</taxon>
        <taxon>Ascidiacea</taxon>
        <taxon>Phlebobranchia</taxon>
        <taxon>Cionidae</taxon>
        <taxon>Ciona</taxon>
    </lineage>
</organism>
<keyword evidence="3" id="KW-1185">Reference proteome</keyword>
<evidence type="ECO:0000256" key="1">
    <source>
        <dbReference type="SAM" id="SignalP"/>
    </source>
</evidence>
<reference evidence="2" key="3">
    <citation type="submission" date="2025-08" db="UniProtKB">
        <authorList>
            <consortium name="Ensembl"/>
        </authorList>
    </citation>
    <scope>IDENTIFICATION</scope>
</reference>
<keyword evidence="1" id="KW-0732">Signal</keyword>
<name>H2Y232_CIOIN</name>
<dbReference type="Ensembl" id="ENSCINT00000030584.1">
    <property type="protein sequence ID" value="ENSCINP00000035967.1"/>
    <property type="gene ID" value="ENSCING00000023731.1"/>
</dbReference>
<reference evidence="3" key="1">
    <citation type="journal article" date="2002" name="Science">
        <title>The draft genome of Ciona intestinalis: insights into chordate and vertebrate origins.</title>
        <authorList>
            <person name="Dehal P."/>
            <person name="Satou Y."/>
            <person name="Campbell R.K."/>
            <person name="Chapman J."/>
            <person name="Degnan B."/>
            <person name="De Tomaso A."/>
            <person name="Davidson B."/>
            <person name="Di Gregorio A."/>
            <person name="Gelpke M."/>
            <person name="Goodstein D.M."/>
            <person name="Harafuji N."/>
            <person name="Hastings K.E."/>
            <person name="Ho I."/>
            <person name="Hotta K."/>
            <person name="Huang W."/>
            <person name="Kawashima T."/>
            <person name="Lemaire P."/>
            <person name="Martinez D."/>
            <person name="Meinertzhagen I.A."/>
            <person name="Necula S."/>
            <person name="Nonaka M."/>
            <person name="Putnam N."/>
            <person name="Rash S."/>
            <person name="Saiga H."/>
            <person name="Satake M."/>
            <person name="Terry A."/>
            <person name="Yamada L."/>
            <person name="Wang H.G."/>
            <person name="Awazu S."/>
            <person name="Azumi K."/>
            <person name="Boore J."/>
            <person name="Branno M."/>
            <person name="Chin-Bow S."/>
            <person name="DeSantis R."/>
            <person name="Doyle S."/>
            <person name="Francino P."/>
            <person name="Keys D.N."/>
            <person name="Haga S."/>
            <person name="Hayashi H."/>
            <person name="Hino K."/>
            <person name="Imai K.S."/>
            <person name="Inaba K."/>
            <person name="Kano S."/>
            <person name="Kobayashi K."/>
            <person name="Kobayashi M."/>
            <person name="Lee B.I."/>
            <person name="Makabe K.W."/>
            <person name="Manohar C."/>
            <person name="Matassi G."/>
            <person name="Medina M."/>
            <person name="Mochizuki Y."/>
            <person name="Mount S."/>
            <person name="Morishita T."/>
            <person name="Miura S."/>
            <person name="Nakayama A."/>
            <person name="Nishizaka S."/>
            <person name="Nomoto H."/>
            <person name="Ohta F."/>
            <person name="Oishi K."/>
            <person name="Rigoutsos I."/>
            <person name="Sano M."/>
            <person name="Sasaki A."/>
            <person name="Sasakura Y."/>
            <person name="Shoguchi E."/>
            <person name="Shin-i T."/>
            <person name="Spagnuolo A."/>
            <person name="Stainier D."/>
            <person name="Suzuki M.M."/>
            <person name="Tassy O."/>
            <person name="Takatori N."/>
            <person name="Tokuoka M."/>
            <person name="Yagi K."/>
            <person name="Yoshizaki F."/>
            <person name="Wada S."/>
            <person name="Zhang C."/>
            <person name="Hyatt P.D."/>
            <person name="Larimer F."/>
            <person name="Detter C."/>
            <person name="Doggett N."/>
            <person name="Glavina T."/>
            <person name="Hawkins T."/>
            <person name="Richardson P."/>
            <person name="Lucas S."/>
            <person name="Kohara Y."/>
            <person name="Levine M."/>
            <person name="Satoh N."/>
            <person name="Rokhsar D.S."/>
        </authorList>
    </citation>
    <scope>NUCLEOTIDE SEQUENCE [LARGE SCALE GENOMIC DNA]</scope>
</reference>
<sequence>MNRKVLLLLVLVLVTVQLSSANADEADNIVWSWKYWDQEAAKTLRDELQDSYYDQFGNDE</sequence>
<feature type="chain" id="PRO_5003577976" evidence="1">
    <location>
        <begin position="22"/>
        <end position="60"/>
    </location>
</feature>
<reference evidence="2" key="2">
    <citation type="journal article" date="2008" name="Genome Biol.">
        <title>Improved genome assembly and evidence-based global gene model set for the chordate Ciona intestinalis: new insight into intron and operon populations.</title>
        <authorList>
            <person name="Satou Y."/>
            <person name="Mineta K."/>
            <person name="Ogasawara M."/>
            <person name="Sasakura Y."/>
            <person name="Shoguchi E."/>
            <person name="Ueno K."/>
            <person name="Yamada L."/>
            <person name="Matsumoto J."/>
            <person name="Wasserscheid J."/>
            <person name="Dewar K."/>
            <person name="Wiley G.B."/>
            <person name="Macmil S.L."/>
            <person name="Roe B.A."/>
            <person name="Zeller R.W."/>
            <person name="Hastings K.E."/>
            <person name="Lemaire P."/>
            <person name="Lindquist E."/>
            <person name="Endo T."/>
            <person name="Hotta K."/>
            <person name="Inaba K."/>
        </authorList>
    </citation>
    <scope>NUCLEOTIDE SEQUENCE [LARGE SCALE GENOMIC DNA]</scope>
    <source>
        <strain evidence="2">wild type</strain>
    </source>
</reference>
<accession>H2Y232</accession>
<evidence type="ECO:0000313" key="3">
    <source>
        <dbReference type="Proteomes" id="UP000008144"/>
    </source>
</evidence>
<dbReference type="EMBL" id="EAAA01001358">
    <property type="status" value="NOT_ANNOTATED_CDS"/>
    <property type="molecule type" value="Genomic_DNA"/>
</dbReference>
<evidence type="ECO:0000313" key="2">
    <source>
        <dbReference type="Ensembl" id="ENSCINP00000035967.1"/>
    </source>
</evidence>
<dbReference type="HOGENOM" id="CLU_2941012_0_0_1"/>
<proteinExistence type="predicted"/>
<dbReference type="GeneTree" id="ENSGT00660000097251"/>
<protein>
    <submittedName>
        <fullName evidence="2">Uncharacterized protein</fullName>
    </submittedName>
</protein>